<evidence type="ECO:0000259" key="4">
    <source>
        <dbReference type="PROSITE" id="PS51207"/>
    </source>
</evidence>
<dbReference type="EC" id="2.7.1.172" evidence="1"/>
<dbReference type="InterPro" id="IPR036305">
    <property type="entry name" value="RGS_sf"/>
</dbReference>
<dbReference type="Gene3D" id="3.90.1200.10">
    <property type="match status" value="1"/>
</dbReference>
<dbReference type="PANTHER" id="PTHR12149:SF8">
    <property type="entry name" value="PROTEIN-RIBULOSAMINE 3-KINASE"/>
    <property type="match status" value="1"/>
</dbReference>
<dbReference type="PROSITE" id="PS50195">
    <property type="entry name" value="PX"/>
    <property type="match status" value="1"/>
</dbReference>
<dbReference type="InterPro" id="IPR003114">
    <property type="entry name" value="Phox_assoc"/>
</dbReference>
<dbReference type="InterPro" id="IPR016477">
    <property type="entry name" value="Fructo-/Ketosamine-3-kinase"/>
</dbReference>
<evidence type="ECO:0000259" key="3">
    <source>
        <dbReference type="PROSITE" id="PS50195"/>
    </source>
</evidence>
<dbReference type="SUPFAM" id="SSF48097">
    <property type="entry name" value="Regulator of G-protein signaling, RGS"/>
    <property type="match status" value="1"/>
</dbReference>
<comment type="catalytic activity">
    <reaction evidence="2">
        <text>N(6)-D-ribulosyl-L-lysyl-[protein] + ATP = N(6)-(3-O-phospho-D-ribulosyl)-L-lysyl-[protein] + ADP + H(+)</text>
        <dbReference type="Rhea" id="RHEA:48432"/>
        <dbReference type="Rhea" id="RHEA-COMP:12103"/>
        <dbReference type="Rhea" id="RHEA-COMP:12104"/>
        <dbReference type="ChEBI" id="CHEBI:15378"/>
        <dbReference type="ChEBI" id="CHEBI:30616"/>
        <dbReference type="ChEBI" id="CHEBI:90418"/>
        <dbReference type="ChEBI" id="CHEBI:90420"/>
        <dbReference type="ChEBI" id="CHEBI:456216"/>
        <dbReference type="EC" id="2.7.1.172"/>
    </reaction>
    <physiologicalReaction direction="left-to-right" evidence="2">
        <dbReference type="Rhea" id="RHEA:48433"/>
    </physiologicalReaction>
</comment>
<dbReference type="AlphaFoldDB" id="A0A1I7WCX5"/>
<evidence type="ECO:0000256" key="2">
    <source>
        <dbReference type="ARBA" id="ARBA00048655"/>
    </source>
</evidence>
<dbReference type="SUPFAM" id="SSF64268">
    <property type="entry name" value="PX domain"/>
    <property type="match status" value="1"/>
</dbReference>
<protein>
    <recommendedName>
        <fullName evidence="1">protein-ribulosamine 3-kinase</fullName>
        <ecNumber evidence="1">2.7.1.172</ecNumber>
    </recommendedName>
</protein>
<dbReference type="InterPro" id="IPR001683">
    <property type="entry name" value="PX_dom"/>
</dbReference>
<dbReference type="Gene3D" id="1.10.167.10">
    <property type="entry name" value="Regulator of G-protein Signalling 4, domain 2"/>
    <property type="match status" value="1"/>
</dbReference>
<dbReference type="InterPro" id="IPR011009">
    <property type="entry name" value="Kinase-like_dom_sf"/>
</dbReference>
<organism evidence="5 6">
    <name type="scientific">Heterorhabditis bacteriophora</name>
    <name type="common">Entomopathogenic nematode worm</name>
    <dbReference type="NCBI Taxonomy" id="37862"/>
    <lineage>
        <taxon>Eukaryota</taxon>
        <taxon>Metazoa</taxon>
        <taxon>Ecdysozoa</taxon>
        <taxon>Nematoda</taxon>
        <taxon>Chromadorea</taxon>
        <taxon>Rhabditida</taxon>
        <taxon>Rhabditina</taxon>
        <taxon>Rhabditomorpha</taxon>
        <taxon>Strongyloidea</taxon>
        <taxon>Heterorhabditidae</taxon>
        <taxon>Heterorhabditis</taxon>
    </lineage>
</organism>
<evidence type="ECO:0000313" key="6">
    <source>
        <dbReference type="WBParaSite" id="Hba_02547"/>
    </source>
</evidence>
<feature type="domain" description="PXA" evidence="4">
    <location>
        <begin position="1"/>
        <end position="49"/>
    </location>
</feature>
<evidence type="ECO:0000256" key="1">
    <source>
        <dbReference type="ARBA" id="ARBA00011961"/>
    </source>
</evidence>
<dbReference type="GO" id="GO:0102193">
    <property type="term" value="F:protein-ribulosamine 3-kinase activity"/>
    <property type="evidence" value="ECO:0007669"/>
    <property type="project" value="UniProtKB-EC"/>
</dbReference>
<evidence type="ECO:0000313" key="5">
    <source>
        <dbReference type="Proteomes" id="UP000095283"/>
    </source>
</evidence>
<name>A0A1I7WCX5_HETBA</name>
<dbReference type="InterPro" id="IPR044926">
    <property type="entry name" value="RGS_subdomain_2"/>
</dbReference>
<keyword evidence="5" id="KW-1185">Reference proteome</keyword>
<dbReference type="WBParaSite" id="Hba_02547">
    <property type="protein sequence ID" value="Hba_02547"/>
    <property type="gene ID" value="Hba_02547"/>
</dbReference>
<dbReference type="PANTHER" id="PTHR12149">
    <property type="entry name" value="FRUCTOSAMINE 3 KINASE-RELATED PROTEIN"/>
    <property type="match status" value="1"/>
</dbReference>
<dbReference type="GO" id="GO:0035091">
    <property type="term" value="F:phosphatidylinositol binding"/>
    <property type="evidence" value="ECO:0007669"/>
    <property type="project" value="InterPro"/>
</dbReference>
<reference evidence="6" key="1">
    <citation type="submission" date="2016-11" db="UniProtKB">
        <authorList>
            <consortium name="WormBaseParasite"/>
        </authorList>
    </citation>
    <scope>IDENTIFICATION</scope>
</reference>
<feature type="domain" description="PX" evidence="3">
    <location>
        <begin position="249"/>
        <end position="445"/>
    </location>
</feature>
<dbReference type="InterPro" id="IPR036871">
    <property type="entry name" value="PX_dom_sf"/>
</dbReference>
<dbReference type="Pfam" id="PF03881">
    <property type="entry name" value="Fructosamin_kin"/>
    <property type="match status" value="1"/>
</dbReference>
<accession>A0A1I7WCX5</accession>
<proteinExistence type="predicted"/>
<dbReference type="Pfam" id="PF02194">
    <property type="entry name" value="PXA"/>
    <property type="match status" value="1"/>
</dbReference>
<dbReference type="Proteomes" id="UP000095283">
    <property type="component" value="Unplaced"/>
</dbReference>
<dbReference type="SUPFAM" id="SSF56112">
    <property type="entry name" value="Protein kinase-like (PK-like)"/>
    <property type="match status" value="1"/>
</dbReference>
<dbReference type="PROSITE" id="PS51207">
    <property type="entry name" value="PXA"/>
    <property type="match status" value="1"/>
</dbReference>
<dbReference type="Gene3D" id="3.30.1520.10">
    <property type="entry name" value="Phox-like domain"/>
    <property type="match status" value="1"/>
</dbReference>
<sequence length="786" mass="89271">MPPEDFRCRPLRFLLREVIVRRLIVPLLDHFSDPNEINQLLVWLLSEVSPRPDDFVSCLDNSRSVDELESVLKSILEEKARTLDSADGSLVQLPIHVVLTNSVAVSFFIDYLQTVGGQNYIDLYLAIEGFKVSVEHQLRSLANGESIDGDVYETIKEAAHFMYQQYLSQEVVEVLRDDEHFYPAFKRSRLYAKMLAELGIIGDDERPETPISESSAYSGASEGKIHDNKVVHMNTFLEGSVLNDGEPTMSAIVETLGIGQQASGKQSFVLYNVRVNRSVNGKKISGWNVLRRYSDFHTLHTFVIQKALNLFMECILQPSLLKFYPDLSKILFDFLSQKEYLGNREPITRKVMSAMFDPIRLGVKAVGTTVKAVPDQVCTMLITIFKYSHYLLLVVYKSSGLKRYLHSYIRRVLDLIAFDNLLHPKTAYIAAETLFIFLRLEMRTIGDTMSVEDIIKSTLGVHMLETLGGPAAGSISEGQGFNSENGRLFLKKNSRKGASTMFKGEAVSLHHILETGAISAPKPLKTNITCAVKMHHRYSDHGWGLVTTFININCEREDMNIFGKRLANMHKHNENLLLSTEKASGFVGRVSHIHENDGGEEDQVKYGTNKFGFEVTTCCGFFPQENDWCNEWASFFITNRLQPLIDQLIYVGLYTSWKGERDLRELWPHLMIKGTALLSECQNVVPALVHGDLWSGNWVFSQAEPVIFDPASFFADPEFEQGIMNMFGGNHFGSSYKSSSMSLIYKILDMQQNIRSEFHRNHIENTSFLFDKKNSFFYNSIMQDFP</sequence>